<dbReference type="InterPro" id="IPR010359">
    <property type="entry name" value="IrrE_HExxH"/>
</dbReference>
<feature type="coiled-coil region" evidence="1">
    <location>
        <begin position="16"/>
        <end position="43"/>
    </location>
</feature>
<comment type="caution">
    <text evidence="3">The sequence shown here is derived from an EMBL/GenBank/DDBJ whole genome shotgun (WGS) entry which is preliminary data.</text>
</comment>
<evidence type="ECO:0000256" key="1">
    <source>
        <dbReference type="SAM" id="Coils"/>
    </source>
</evidence>
<organism evidence="3 4">
    <name type="scientific">Phormidesmis priestleyi</name>
    <dbReference type="NCBI Taxonomy" id="268141"/>
    <lineage>
        <taxon>Bacteria</taxon>
        <taxon>Bacillati</taxon>
        <taxon>Cyanobacteriota</taxon>
        <taxon>Cyanophyceae</taxon>
        <taxon>Leptolyngbyales</taxon>
        <taxon>Leptolyngbyaceae</taxon>
        <taxon>Phormidesmis</taxon>
    </lineage>
</organism>
<dbReference type="Pfam" id="PF06114">
    <property type="entry name" value="Peptidase_M78"/>
    <property type="match status" value="1"/>
</dbReference>
<name>A0A2W4XWF3_9CYAN</name>
<protein>
    <recommendedName>
        <fullName evidence="2">IrrE N-terminal-like domain-containing protein</fullName>
    </recommendedName>
</protein>
<feature type="domain" description="IrrE N-terminal-like" evidence="2">
    <location>
        <begin position="186"/>
        <end position="274"/>
    </location>
</feature>
<keyword evidence="1" id="KW-0175">Coiled coil</keyword>
<dbReference type="EMBL" id="QBMP01000007">
    <property type="protein sequence ID" value="PZO60757.1"/>
    <property type="molecule type" value="Genomic_DNA"/>
</dbReference>
<dbReference type="PANTHER" id="PTHR43236:SF1">
    <property type="entry name" value="BLL7220 PROTEIN"/>
    <property type="match status" value="1"/>
</dbReference>
<reference evidence="4" key="1">
    <citation type="submission" date="2018-04" db="EMBL/GenBank/DDBJ databases">
        <authorList>
            <person name="Cornet L."/>
        </authorList>
    </citation>
    <scope>NUCLEOTIDE SEQUENCE [LARGE SCALE GENOMIC DNA]</scope>
</reference>
<sequence length="373" mass="41915">MDTIKPSDKRVTAFPSFRAINEVDLLEEKKKAKEREVKSLNQSLSMVSLLEKLSAVGLSASYVRRAGLPSWWDDELNEIPAAVLEGAAHIAQRLHLDLRSLLQNDLAAEFKPLLPTKFKYHHQQASDIPYVSYQIASRIAELVASSLKPRPFIPIPTAVKQVRQDVVAQGSKVDLESLLGYCWQCGIAVVYFNDYPKDTRKITGMIQWQGDRPVILLSHKSTHPAWLAFHLAHELGHLALGHVKTGILIDDEINESDDVEEIAANRFAVELLVNQYDNCFQGLSIYNNGQLRAKIEEKLKADPTVDACVLAFNYAWHAKKADSQKFGLAKKAVQELGCEESGDAIIRRFLENHLDWESLGDDTIDHLERILGE</sequence>
<gene>
    <name evidence="3" type="ORF">DCF15_01610</name>
</gene>
<evidence type="ECO:0000313" key="3">
    <source>
        <dbReference type="EMBL" id="PZO60757.1"/>
    </source>
</evidence>
<evidence type="ECO:0000259" key="2">
    <source>
        <dbReference type="Pfam" id="PF06114"/>
    </source>
</evidence>
<evidence type="ECO:0000313" key="4">
    <source>
        <dbReference type="Proteomes" id="UP000249794"/>
    </source>
</evidence>
<dbReference type="Proteomes" id="UP000249794">
    <property type="component" value="Unassembled WGS sequence"/>
</dbReference>
<dbReference type="Gene3D" id="1.10.10.2910">
    <property type="match status" value="1"/>
</dbReference>
<dbReference type="AlphaFoldDB" id="A0A2W4XWF3"/>
<accession>A0A2W4XWF3</accession>
<proteinExistence type="predicted"/>
<dbReference type="InterPro" id="IPR052345">
    <property type="entry name" value="Rad_response_metalloprotease"/>
</dbReference>
<reference evidence="3 4" key="2">
    <citation type="submission" date="2018-06" db="EMBL/GenBank/DDBJ databases">
        <title>Metagenomic assembly of (sub)arctic Cyanobacteria and their associated microbiome from non-axenic cultures.</title>
        <authorList>
            <person name="Baurain D."/>
        </authorList>
    </citation>
    <scope>NUCLEOTIDE SEQUENCE [LARGE SCALE GENOMIC DNA]</scope>
    <source>
        <strain evidence="3">ULC027bin1</strain>
    </source>
</reference>
<dbReference type="PANTHER" id="PTHR43236">
    <property type="entry name" value="ANTITOXIN HIGA1"/>
    <property type="match status" value="1"/>
</dbReference>